<comment type="caution">
    <text evidence="13">The sequence shown here is derived from an EMBL/GenBank/DDBJ whole genome shotgun (WGS) entry which is preliminary data.</text>
</comment>
<keyword evidence="3" id="KW-0808">Transferase</keyword>
<keyword evidence="14" id="KW-1185">Reference proteome</keyword>
<comment type="cofactor">
    <cofactor evidence="1">
        <name>Mg(2+)</name>
        <dbReference type="ChEBI" id="CHEBI:18420"/>
    </cofactor>
</comment>
<dbReference type="Pfam" id="PF00781">
    <property type="entry name" value="DAGK_cat"/>
    <property type="match status" value="1"/>
</dbReference>
<evidence type="ECO:0000256" key="7">
    <source>
        <dbReference type="ARBA" id="ARBA00022840"/>
    </source>
</evidence>
<dbReference type="InterPro" id="IPR050187">
    <property type="entry name" value="Lipid_Phosphate_FormReg"/>
</dbReference>
<dbReference type="GO" id="GO:0005524">
    <property type="term" value="F:ATP binding"/>
    <property type="evidence" value="ECO:0007669"/>
    <property type="project" value="UniProtKB-KW"/>
</dbReference>
<feature type="domain" description="DAGKc" evidence="12">
    <location>
        <begin position="1"/>
        <end position="130"/>
    </location>
</feature>
<protein>
    <submittedName>
        <fullName evidence="13">YegS/Rv2252/BmrU family lipid kinase</fullName>
    </submittedName>
</protein>
<evidence type="ECO:0000256" key="2">
    <source>
        <dbReference type="ARBA" id="ARBA00022516"/>
    </source>
</evidence>
<sequence length="290" mass="31725">MRKRILFIINPISGGKDKTRVPRLIEKYLDKEKFRPEYLFTEGRGHARELTATEVANQAAIIVAVGGDGTINEVAGAIEGSATTMGIIPCGSGNGLARSLGIPLNLRKAIGELNLLQEKVIDTGDMNGKKFFNMAGMGFDAHISAKFAHDHTRGFMGYVRTSFAEITTYRAQDYRVVVDGVVADREAFMISIANSSQFGNGAHVSPYASLTDGLLDVCIIKPFPLYHFPVMGYHMFSKTADKSGYVEIIRGSSIQISRAKEGPVHLDGEPVVMEKELKIEMKPLSLKILV</sequence>
<dbReference type="PANTHER" id="PTHR12358:SF106">
    <property type="entry name" value="LIPID KINASE YEGS"/>
    <property type="match status" value="1"/>
</dbReference>
<evidence type="ECO:0000256" key="11">
    <source>
        <dbReference type="ARBA" id="ARBA00023264"/>
    </source>
</evidence>
<evidence type="ECO:0000256" key="8">
    <source>
        <dbReference type="ARBA" id="ARBA00022842"/>
    </source>
</evidence>
<dbReference type="Gene3D" id="2.60.200.40">
    <property type="match status" value="1"/>
</dbReference>
<evidence type="ECO:0000256" key="5">
    <source>
        <dbReference type="ARBA" id="ARBA00022741"/>
    </source>
</evidence>
<dbReference type="RefSeq" id="WP_160908531.1">
    <property type="nucleotide sequence ID" value="NZ_WVHS01000005.1"/>
</dbReference>
<dbReference type="PROSITE" id="PS50146">
    <property type="entry name" value="DAGK"/>
    <property type="match status" value="1"/>
</dbReference>
<evidence type="ECO:0000256" key="6">
    <source>
        <dbReference type="ARBA" id="ARBA00022777"/>
    </source>
</evidence>
<dbReference type="InterPro" id="IPR005218">
    <property type="entry name" value="Diacylglycerol/lipid_kinase"/>
</dbReference>
<keyword evidence="11" id="KW-1208">Phospholipid metabolism</keyword>
<dbReference type="Pfam" id="PF19279">
    <property type="entry name" value="YegS_C"/>
    <property type="match status" value="1"/>
</dbReference>
<keyword evidence="6 13" id="KW-0418">Kinase</keyword>
<evidence type="ECO:0000256" key="3">
    <source>
        <dbReference type="ARBA" id="ARBA00022679"/>
    </source>
</evidence>
<keyword evidence="7" id="KW-0067">ATP-binding</keyword>
<dbReference type="Gene3D" id="3.40.50.10330">
    <property type="entry name" value="Probable inorganic polyphosphate/atp-NAD kinase, domain 1"/>
    <property type="match status" value="1"/>
</dbReference>
<evidence type="ECO:0000313" key="14">
    <source>
        <dbReference type="Proteomes" id="UP000451233"/>
    </source>
</evidence>
<organism evidence="13 14">
    <name type="scientific">Hufsiella ginkgonis</name>
    <dbReference type="NCBI Taxonomy" id="2695274"/>
    <lineage>
        <taxon>Bacteria</taxon>
        <taxon>Pseudomonadati</taxon>
        <taxon>Bacteroidota</taxon>
        <taxon>Sphingobacteriia</taxon>
        <taxon>Sphingobacteriales</taxon>
        <taxon>Sphingobacteriaceae</taxon>
        <taxon>Hufsiella</taxon>
    </lineage>
</organism>
<dbReference type="GO" id="GO:0016301">
    <property type="term" value="F:kinase activity"/>
    <property type="evidence" value="ECO:0007669"/>
    <property type="project" value="UniProtKB-KW"/>
</dbReference>
<evidence type="ECO:0000256" key="4">
    <source>
        <dbReference type="ARBA" id="ARBA00022723"/>
    </source>
</evidence>
<evidence type="ECO:0000256" key="9">
    <source>
        <dbReference type="ARBA" id="ARBA00023098"/>
    </source>
</evidence>
<keyword evidence="5" id="KW-0547">Nucleotide-binding</keyword>
<evidence type="ECO:0000256" key="1">
    <source>
        <dbReference type="ARBA" id="ARBA00001946"/>
    </source>
</evidence>
<gene>
    <name evidence="13" type="ORF">GS398_19710</name>
</gene>
<dbReference type="GO" id="GO:0008654">
    <property type="term" value="P:phospholipid biosynthetic process"/>
    <property type="evidence" value="ECO:0007669"/>
    <property type="project" value="UniProtKB-KW"/>
</dbReference>
<dbReference type="AlphaFoldDB" id="A0A7K1Y4A3"/>
<dbReference type="GO" id="GO:0005886">
    <property type="term" value="C:plasma membrane"/>
    <property type="evidence" value="ECO:0007669"/>
    <property type="project" value="TreeGrafter"/>
</dbReference>
<proteinExistence type="predicted"/>
<keyword evidence="4" id="KW-0479">Metal-binding</keyword>
<evidence type="ECO:0000259" key="12">
    <source>
        <dbReference type="PROSITE" id="PS50146"/>
    </source>
</evidence>
<dbReference type="InterPro" id="IPR045540">
    <property type="entry name" value="YegS/DAGK_C"/>
</dbReference>
<dbReference type="SUPFAM" id="SSF111331">
    <property type="entry name" value="NAD kinase/diacylglycerol kinase-like"/>
    <property type="match status" value="1"/>
</dbReference>
<evidence type="ECO:0000256" key="10">
    <source>
        <dbReference type="ARBA" id="ARBA00023209"/>
    </source>
</evidence>
<dbReference type="InterPro" id="IPR001206">
    <property type="entry name" value="Diacylglycerol_kinase_cat_dom"/>
</dbReference>
<dbReference type="SMART" id="SM00046">
    <property type="entry name" value="DAGKc"/>
    <property type="match status" value="1"/>
</dbReference>
<reference evidence="13 14" key="1">
    <citation type="submission" date="2019-11" db="EMBL/GenBank/DDBJ databases">
        <title>Pedobacter sp. HMF7056 Genome sequencing and assembly.</title>
        <authorList>
            <person name="Kang H."/>
            <person name="Kim H."/>
            <person name="Joh K."/>
        </authorList>
    </citation>
    <scope>NUCLEOTIDE SEQUENCE [LARGE SCALE GENOMIC DNA]</scope>
    <source>
        <strain evidence="13 14">HMF7056</strain>
    </source>
</reference>
<dbReference type="InterPro" id="IPR016064">
    <property type="entry name" value="NAD/diacylglycerol_kinase_sf"/>
</dbReference>
<dbReference type="PANTHER" id="PTHR12358">
    <property type="entry name" value="SPHINGOSINE KINASE"/>
    <property type="match status" value="1"/>
</dbReference>
<evidence type="ECO:0000313" key="13">
    <source>
        <dbReference type="EMBL" id="MXV17536.1"/>
    </source>
</evidence>
<dbReference type="Proteomes" id="UP000451233">
    <property type="component" value="Unassembled WGS sequence"/>
</dbReference>
<dbReference type="NCBIfam" id="TIGR00147">
    <property type="entry name" value="YegS/Rv2252/BmrU family lipid kinase"/>
    <property type="match status" value="1"/>
</dbReference>
<dbReference type="GO" id="GO:0046872">
    <property type="term" value="F:metal ion binding"/>
    <property type="evidence" value="ECO:0007669"/>
    <property type="project" value="UniProtKB-KW"/>
</dbReference>
<dbReference type="EMBL" id="WVHS01000005">
    <property type="protein sequence ID" value="MXV17536.1"/>
    <property type="molecule type" value="Genomic_DNA"/>
</dbReference>
<keyword evidence="10" id="KW-0594">Phospholipid biosynthesis</keyword>
<dbReference type="InterPro" id="IPR017438">
    <property type="entry name" value="ATP-NAD_kinase_N"/>
</dbReference>
<keyword evidence="9" id="KW-0443">Lipid metabolism</keyword>
<keyword evidence="2" id="KW-0444">Lipid biosynthesis</keyword>
<name>A0A7K1Y4A3_9SPHI</name>
<keyword evidence="8" id="KW-0460">Magnesium</keyword>
<accession>A0A7K1Y4A3</accession>